<keyword evidence="3" id="KW-1185">Reference proteome</keyword>
<proteinExistence type="predicted"/>
<dbReference type="InterPro" id="IPR010106">
    <property type="entry name" value="RpnA"/>
</dbReference>
<evidence type="ECO:0000259" key="1">
    <source>
        <dbReference type="Pfam" id="PF14261"/>
    </source>
</evidence>
<organism evidence="2 3">
    <name type="scientific">Leptolyngbya boryana NIES-2135</name>
    <dbReference type="NCBI Taxonomy" id="1973484"/>
    <lineage>
        <taxon>Bacteria</taxon>
        <taxon>Bacillati</taxon>
        <taxon>Cyanobacteriota</taxon>
        <taxon>Cyanophyceae</taxon>
        <taxon>Leptolyngbyales</taxon>
        <taxon>Leptolyngbyaceae</taxon>
        <taxon>Leptolyngbya group</taxon>
        <taxon>Leptolyngbya</taxon>
    </lineage>
</organism>
<dbReference type="Pfam" id="PF11103">
    <property type="entry name" value="DUF2887"/>
    <property type="match status" value="1"/>
</dbReference>
<reference evidence="2 3" key="1">
    <citation type="submission" date="2017-06" db="EMBL/GenBank/DDBJ databases">
        <title>Genome sequencing of cyanobaciteial culture collection at National Institute for Environmental Studies (NIES).</title>
        <authorList>
            <person name="Hirose Y."/>
            <person name="Shimura Y."/>
            <person name="Fujisawa T."/>
            <person name="Nakamura Y."/>
            <person name="Kawachi M."/>
        </authorList>
    </citation>
    <scope>NUCLEOTIDE SEQUENCE [LARGE SCALE GENOMIC DNA]</scope>
    <source>
        <strain evidence="2 3">NIES-2135</strain>
    </source>
</reference>
<evidence type="ECO:0000313" key="3">
    <source>
        <dbReference type="Proteomes" id="UP000217895"/>
    </source>
</evidence>
<dbReference type="EMBL" id="AP018203">
    <property type="protein sequence ID" value="BAY57858.1"/>
    <property type="molecule type" value="Genomic_DNA"/>
</dbReference>
<protein>
    <recommendedName>
        <fullName evidence="1">DUF4351 domain-containing protein</fullName>
    </recommendedName>
</protein>
<feature type="domain" description="DUF4351" evidence="1">
    <location>
        <begin position="219"/>
        <end position="278"/>
    </location>
</feature>
<dbReference type="Proteomes" id="UP000217895">
    <property type="component" value="Chromosome"/>
</dbReference>
<dbReference type="PANTHER" id="PTHR35586:SF2">
    <property type="entry name" value="SLL1542 PROTEIN"/>
    <property type="match status" value="1"/>
</dbReference>
<dbReference type="InterPro" id="IPR022573">
    <property type="entry name" value="DUF2887"/>
</dbReference>
<dbReference type="PANTHER" id="PTHR35586">
    <property type="entry name" value="SLL1691 PROTEIN"/>
    <property type="match status" value="1"/>
</dbReference>
<dbReference type="Pfam" id="PF14261">
    <property type="entry name" value="DUF4351"/>
    <property type="match status" value="1"/>
</dbReference>
<evidence type="ECO:0000313" key="2">
    <source>
        <dbReference type="EMBL" id="BAY57858.1"/>
    </source>
</evidence>
<accession>A0A1Z4JMH9</accession>
<name>A0A1Z4JMH9_LEPBY</name>
<gene>
    <name evidence="2" type="ORF">NIES2135_47290</name>
</gene>
<sequence>MRRDPLFYKLFQQSPVLLFELLETRPANAAEYRFDSVAVKEPKFEIDGVFLPPESDESGIVYFCEIQFQKDEKLYERLFSESSLYFYQNSSRFSDWQAVVIYPSRSLEQSKQYPHRSLLNGEQVHRIYLDELGDVQSLPLLVAALVLTIKPEAEAPQFARNLLVRAEQEPLTLSERNDIIDIVTAIMVYKFSTLSRAEVRAMIGINLSEEPRAIREAKEEGREEQTIALVSRQLTRRLQQELPESVRSQLTTLPLPILEDLSEALLDFTSLADLENWLSEHCA</sequence>
<dbReference type="InterPro" id="IPR025587">
    <property type="entry name" value="DUF4351"/>
</dbReference>
<dbReference type="NCBIfam" id="TIGR01784">
    <property type="entry name" value="T_den_put_tspse"/>
    <property type="match status" value="1"/>
</dbReference>
<dbReference type="AlphaFoldDB" id="A0A1Z4JMH9"/>